<dbReference type="GO" id="GO:0005634">
    <property type="term" value="C:nucleus"/>
    <property type="evidence" value="ECO:0007669"/>
    <property type="project" value="UniProtKB-SubCell"/>
</dbReference>
<comment type="caution">
    <text evidence="25">The sequence shown here is derived from an EMBL/GenBank/DDBJ whole genome shotgun (WGS) entry which is preliminary data.</text>
</comment>
<comment type="function">
    <text evidence="18">Catalyzes the hydrolysis of acyl-CoAs into free fatty acids and coenzyme A (CoASH), regulating their respective intracellular levels. Has acyl-CoA thioesterase activity towards medium (C12) and long-chain (C18) fatty acyl-CoA substrates. Can also hydrolyze 3-hydroxyphenylacetyl-CoA and 3,4-dihydroxyphenylacetyl-CoA (in vitro). May play a role in controlling adaptive thermogenesis.</text>
</comment>
<keyword evidence="6" id="KW-0963">Cytoplasm</keyword>
<dbReference type="GO" id="GO:0005819">
    <property type="term" value="C:spindle"/>
    <property type="evidence" value="ECO:0007669"/>
    <property type="project" value="UniProtKB-SubCell"/>
</dbReference>
<keyword evidence="10" id="KW-0496">Mitochondrion</keyword>
<evidence type="ECO:0000256" key="16">
    <source>
        <dbReference type="ARBA" id="ARBA00050199"/>
    </source>
</evidence>
<keyword evidence="7" id="KW-0378">Hydrolase</keyword>
<keyword evidence="26" id="KW-1185">Reference proteome</keyword>
<dbReference type="CDD" id="cd03443">
    <property type="entry name" value="PaaI_thioesterase"/>
    <property type="match status" value="1"/>
</dbReference>
<evidence type="ECO:0000256" key="21">
    <source>
        <dbReference type="ARBA" id="ARBA00075657"/>
    </source>
</evidence>
<evidence type="ECO:0000256" key="10">
    <source>
        <dbReference type="ARBA" id="ARBA00023128"/>
    </source>
</evidence>
<comment type="subunit">
    <text evidence="19">Homotetramer. Interacts with PCTP.</text>
</comment>
<dbReference type="Gene3D" id="3.10.129.10">
    <property type="entry name" value="Hotdog Thioesterase"/>
    <property type="match status" value="1"/>
</dbReference>
<comment type="catalytic activity">
    <reaction evidence="13">
        <text>octanoyl-CoA + H2O = octanoate + CoA + H(+)</text>
        <dbReference type="Rhea" id="RHEA:30143"/>
        <dbReference type="ChEBI" id="CHEBI:15377"/>
        <dbReference type="ChEBI" id="CHEBI:15378"/>
        <dbReference type="ChEBI" id="CHEBI:25646"/>
        <dbReference type="ChEBI" id="CHEBI:57287"/>
        <dbReference type="ChEBI" id="CHEBI:57386"/>
    </reaction>
    <physiologicalReaction direction="left-to-right" evidence="13">
        <dbReference type="Rhea" id="RHEA:30144"/>
    </physiologicalReaction>
</comment>
<evidence type="ECO:0000256" key="6">
    <source>
        <dbReference type="ARBA" id="ARBA00022490"/>
    </source>
</evidence>
<evidence type="ECO:0000256" key="2">
    <source>
        <dbReference type="ARBA" id="ARBA00004173"/>
    </source>
</evidence>
<accession>A0AAN8X0W2</accession>
<comment type="similarity">
    <text evidence="5">Belongs to the thioesterase PaaI family.</text>
</comment>
<evidence type="ECO:0000256" key="18">
    <source>
        <dbReference type="ARBA" id="ARBA00058205"/>
    </source>
</evidence>
<evidence type="ECO:0000256" key="23">
    <source>
        <dbReference type="ARBA" id="ARBA00083956"/>
    </source>
</evidence>
<evidence type="ECO:0000256" key="11">
    <source>
        <dbReference type="ARBA" id="ARBA00023212"/>
    </source>
</evidence>
<dbReference type="FunFam" id="3.10.129.10:FF:000021">
    <property type="entry name" value="Acyl-coenzyme A thioesterase 13"/>
    <property type="match status" value="1"/>
</dbReference>
<dbReference type="PANTHER" id="PTHR21660:SF1">
    <property type="entry name" value="ACYL-COENZYME A THIOESTERASE 13"/>
    <property type="match status" value="1"/>
</dbReference>
<feature type="domain" description="Thioesterase" evidence="24">
    <location>
        <begin position="54"/>
        <end position="130"/>
    </location>
</feature>
<dbReference type="AlphaFoldDB" id="A0AAN8X0W2"/>
<evidence type="ECO:0000256" key="7">
    <source>
        <dbReference type="ARBA" id="ARBA00022801"/>
    </source>
</evidence>
<keyword evidence="11" id="KW-0206">Cytoskeleton</keyword>
<dbReference type="EMBL" id="JAXCGZ010015596">
    <property type="protein sequence ID" value="KAK7070024.1"/>
    <property type="molecule type" value="Genomic_DNA"/>
</dbReference>
<dbReference type="PANTHER" id="PTHR21660">
    <property type="entry name" value="THIOESTERASE SUPERFAMILY MEMBER-RELATED"/>
    <property type="match status" value="1"/>
</dbReference>
<dbReference type="GO" id="GO:0006629">
    <property type="term" value="P:lipid metabolic process"/>
    <property type="evidence" value="ECO:0007669"/>
    <property type="project" value="UniProtKB-KW"/>
</dbReference>
<evidence type="ECO:0000256" key="1">
    <source>
        <dbReference type="ARBA" id="ARBA00004123"/>
    </source>
</evidence>
<evidence type="ECO:0000256" key="3">
    <source>
        <dbReference type="ARBA" id="ARBA00004186"/>
    </source>
</evidence>
<comment type="subcellular location">
    <subcellularLocation>
        <location evidence="3">Cytoplasm</location>
        <location evidence="3">Cytoskeleton</location>
        <location evidence="3">Spindle</location>
    </subcellularLocation>
    <subcellularLocation>
        <location evidence="4">Cytoplasm</location>
        <location evidence="4">Cytosol</location>
    </subcellularLocation>
    <subcellularLocation>
        <location evidence="2">Mitochondrion</location>
    </subcellularLocation>
    <subcellularLocation>
        <location evidence="1">Nucleus</location>
    </subcellularLocation>
</comment>
<dbReference type="GO" id="GO:0005829">
    <property type="term" value="C:cytosol"/>
    <property type="evidence" value="ECO:0007669"/>
    <property type="project" value="UniProtKB-SubCell"/>
</dbReference>
<evidence type="ECO:0000313" key="26">
    <source>
        <dbReference type="Proteomes" id="UP001381693"/>
    </source>
</evidence>
<dbReference type="SUPFAM" id="SSF54637">
    <property type="entry name" value="Thioesterase/thiol ester dehydrase-isomerase"/>
    <property type="match status" value="1"/>
</dbReference>
<evidence type="ECO:0000256" key="14">
    <source>
        <dbReference type="ARBA" id="ARBA00047969"/>
    </source>
</evidence>
<evidence type="ECO:0000256" key="19">
    <source>
        <dbReference type="ARBA" id="ARBA00064709"/>
    </source>
</evidence>
<dbReference type="InterPro" id="IPR006683">
    <property type="entry name" value="Thioestr_dom"/>
</dbReference>
<organism evidence="25 26">
    <name type="scientific">Halocaridina rubra</name>
    <name type="common">Hawaiian red shrimp</name>
    <dbReference type="NCBI Taxonomy" id="373956"/>
    <lineage>
        <taxon>Eukaryota</taxon>
        <taxon>Metazoa</taxon>
        <taxon>Ecdysozoa</taxon>
        <taxon>Arthropoda</taxon>
        <taxon>Crustacea</taxon>
        <taxon>Multicrustacea</taxon>
        <taxon>Malacostraca</taxon>
        <taxon>Eumalacostraca</taxon>
        <taxon>Eucarida</taxon>
        <taxon>Decapoda</taxon>
        <taxon>Pleocyemata</taxon>
        <taxon>Caridea</taxon>
        <taxon>Atyoidea</taxon>
        <taxon>Atyidae</taxon>
        <taxon>Halocaridina</taxon>
    </lineage>
</organism>
<reference evidence="25 26" key="1">
    <citation type="submission" date="2023-11" db="EMBL/GenBank/DDBJ databases">
        <title>Halocaridina rubra genome assembly.</title>
        <authorList>
            <person name="Smith C."/>
        </authorList>
    </citation>
    <scope>NUCLEOTIDE SEQUENCE [LARGE SCALE GENOMIC DNA]</scope>
    <source>
        <strain evidence="25">EP-1</strain>
        <tissue evidence="25">Whole</tissue>
    </source>
</reference>
<dbReference type="GO" id="GO:0005739">
    <property type="term" value="C:mitochondrion"/>
    <property type="evidence" value="ECO:0007669"/>
    <property type="project" value="UniProtKB-SubCell"/>
</dbReference>
<comment type="catalytic activity">
    <reaction evidence="15">
        <text>dodecanoyl-CoA + H2O = dodecanoate + CoA + H(+)</text>
        <dbReference type="Rhea" id="RHEA:30135"/>
        <dbReference type="ChEBI" id="CHEBI:15377"/>
        <dbReference type="ChEBI" id="CHEBI:15378"/>
        <dbReference type="ChEBI" id="CHEBI:18262"/>
        <dbReference type="ChEBI" id="CHEBI:57287"/>
        <dbReference type="ChEBI" id="CHEBI:57375"/>
    </reaction>
    <physiologicalReaction direction="left-to-right" evidence="15">
        <dbReference type="Rhea" id="RHEA:30136"/>
    </physiologicalReaction>
</comment>
<evidence type="ECO:0000256" key="17">
    <source>
        <dbReference type="ARBA" id="ARBA00052976"/>
    </source>
</evidence>
<keyword evidence="9" id="KW-0443">Lipid metabolism</keyword>
<comment type="catalytic activity">
    <reaction evidence="16">
        <text>hexanoyl-CoA + H2O = hexanoate + CoA + H(+)</text>
        <dbReference type="Rhea" id="RHEA:40115"/>
        <dbReference type="ChEBI" id="CHEBI:15377"/>
        <dbReference type="ChEBI" id="CHEBI:15378"/>
        <dbReference type="ChEBI" id="CHEBI:17120"/>
        <dbReference type="ChEBI" id="CHEBI:57287"/>
        <dbReference type="ChEBI" id="CHEBI:62620"/>
    </reaction>
    <physiologicalReaction direction="left-to-right" evidence="16">
        <dbReference type="Rhea" id="RHEA:40116"/>
    </physiologicalReaction>
</comment>
<dbReference type="InterPro" id="IPR039298">
    <property type="entry name" value="ACOT13"/>
</dbReference>
<keyword evidence="8" id="KW-0007">Acetylation</keyword>
<comment type="catalytic activity">
    <reaction evidence="17">
        <text>a fatty acyl-CoA + H2O = a fatty acid + CoA + H(+)</text>
        <dbReference type="Rhea" id="RHEA:16781"/>
        <dbReference type="ChEBI" id="CHEBI:15377"/>
        <dbReference type="ChEBI" id="CHEBI:15378"/>
        <dbReference type="ChEBI" id="CHEBI:28868"/>
        <dbReference type="ChEBI" id="CHEBI:57287"/>
        <dbReference type="ChEBI" id="CHEBI:77636"/>
    </reaction>
    <physiologicalReaction direction="left-to-right" evidence="17">
        <dbReference type="Rhea" id="RHEA:16782"/>
    </physiologicalReaction>
</comment>
<dbReference type="InterPro" id="IPR003736">
    <property type="entry name" value="PAAI_dom"/>
</dbReference>
<dbReference type="GO" id="GO:0047617">
    <property type="term" value="F:fatty acyl-CoA hydrolase activity"/>
    <property type="evidence" value="ECO:0007669"/>
    <property type="project" value="InterPro"/>
</dbReference>
<evidence type="ECO:0000256" key="4">
    <source>
        <dbReference type="ARBA" id="ARBA00004514"/>
    </source>
</evidence>
<evidence type="ECO:0000259" key="24">
    <source>
        <dbReference type="Pfam" id="PF03061"/>
    </source>
</evidence>
<dbReference type="Proteomes" id="UP001381693">
    <property type="component" value="Unassembled WGS sequence"/>
</dbReference>
<evidence type="ECO:0000256" key="22">
    <source>
        <dbReference type="ARBA" id="ARBA00081533"/>
    </source>
</evidence>
<protein>
    <recommendedName>
        <fullName evidence="20">Acyl-coenzyme A thioesterase 13</fullName>
    </recommendedName>
    <alternativeName>
        <fullName evidence="22">Hotdog-fold thioesterase superfamily member 2</fullName>
    </alternativeName>
    <alternativeName>
        <fullName evidence="21">Palmitoyl-CoA hydrolase</fullName>
    </alternativeName>
    <alternativeName>
        <fullName evidence="23">Thioesterase superfamily member 2</fullName>
    </alternativeName>
</protein>
<evidence type="ECO:0000256" key="5">
    <source>
        <dbReference type="ARBA" id="ARBA00008324"/>
    </source>
</evidence>
<evidence type="ECO:0000256" key="13">
    <source>
        <dbReference type="ARBA" id="ARBA00047588"/>
    </source>
</evidence>
<evidence type="ECO:0000313" key="25">
    <source>
        <dbReference type="EMBL" id="KAK7070024.1"/>
    </source>
</evidence>
<name>A0AAN8X0W2_HALRR</name>
<comment type="catalytic activity">
    <reaction evidence="14">
        <text>decanoyl-CoA + H2O = decanoate + CoA + H(+)</text>
        <dbReference type="Rhea" id="RHEA:40059"/>
        <dbReference type="ChEBI" id="CHEBI:15377"/>
        <dbReference type="ChEBI" id="CHEBI:15378"/>
        <dbReference type="ChEBI" id="CHEBI:27689"/>
        <dbReference type="ChEBI" id="CHEBI:57287"/>
        <dbReference type="ChEBI" id="CHEBI:61430"/>
    </reaction>
    <physiologicalReaction direction="left-to-right" evidence="14">
        <dbReference type="Rhea" id="RHEA:40060"/>
    </physiologicalReaction>
</comment>
<evidence type="ECO:0000256" key="20">
    <source>
        <dbReference type="ARBA" id="ARBA00067273"/>
    </source>
</evidence>
<evidence type="ECO:0000256" key="9">
    <source>
        <dbReference type="ARBA" id="ARBA00023098"/>
    </source>
</evidence>
<gene>
    <name evidence="25" type="primary">ACOT13_2</name>
    <name evidence="25" type="ORF">SK128_007155</name>
</gene>
<evidence type="ECO:0000256" key="8">
    <source>
        <dbReference type="ARBA" id="ARBA00022990"/>
    </source>
</evidence>
<dbReference type="Pfam" id="PF03061">
    <property type="entry name" value="4HBT"/>
    <property type="match status" value="1"/>
</dbReference>
<dbReference type="NCBIfam" id="TIGR00369">
    <property type="entry name" value="unchar_dom_1"/>
    <property type="match status" value="1"/>
</dbReference>
<sequence length="143" mass="15575">MASRNATKLIQQIMKRVTSVRGFDKNLSKLQIVSAGDGKCTAEMTVDEEHQNRQGTLHAGLTTTLVDIVSANAYFSTKPEDVHMPVSVDINVVFMNAAKVGTHIVIEADTLKMGKKFAFYKVDISNKDTGMLIATGSHTLYVG</sequence>
<evidence type="ECO:0000256" key="15">
    <source>
        <dbReference type="ARBA" id="ARBA00048074"/>
    </source>
</evidence>
<dbReference type="InterPro" id="IPR029069">
    <property type="entry name" value="HotDog_dom_sf"/>
</dbReference>
<evidence type="ECO:0000256" key="12">
    <source>
        <dbReference type="ARBA" id="ARBA00023242"/>
    </source>
</evidence>
<keyword evidence="12" id="KW-0539">Nucleus</keyword>
<proteinExistence type="inferred from homology"/>